<organism evidence="3 4">
    <name type="scientific">Lobosporangium transversale</name>
    <dbReference type="NCBI Taxonomy" id="64571"/>
    <lineage>
        <taxon>Eukaryota</taxon>
        <taxon>Fungi</taxon>
        <taxon>Fungi incertae sedis</taxon>
        <taxon>Mucoromycota</taxon>
        <taxon>Mortierellomycotina</taxon>
        <taxon>Mortierellomycetes</taxon>
        <taxon>Mortierellales</taxon>
        <taxon>Mortierellaceae</taxon>
        <taxon>Lobosporangium</taxon>
    </lineage>
</organism>
<keyword evidence="1" id="KW-1133">Transmembrane helix</keyword>
<name>A0A1Y2GIM2_9FUNG</name>
<dbReference type="InParanoid" id="A0A1Y2GIM2"/>
<keyword evidence="4" id="KW-1185">Reference proteome</keyword>
<proteinExistence type="predicted"/>
<feature type="transmembrane region" description="Helical" evidence="1">
    <location>
        <begin position="49"/>
        <end position="68"/>
    </location>
</feature>
<evidence type="ECO:0000313" key="4">
    <source>
        <dbReference type="Proteomes" id="UP000193648"/>
    </source>
</evidence>
<evidence type="ECO:0000313" key="3">
    <source>
        <dbReference type="EMBL" id="ORZ11790.1"/>
    </source>
</evidence>
<feature type="non-terminal residue" evidence="3">
    <location>
        <position position="69"/>
    </location>
</feature>
<sequence length="69" mass="8380">MVRDVRSYQPRLIAHRLGRNNHRHSLFFLWIFGQLGCFFSQLTDVLYGLFLLNALFKLNFFFLLFFHIL</sequence>
<dbReference type="EMBL" id="MCFF01000027">
    <property type="protein sequence ID" value="ORZ11790.1"/>
    <property type="molecule type" value="Genomic_DNA"/>
</dbReference>
<comment type="caution">
    <text evidence="3">The sequence shown here is derived from an EMBL/GenBank/DDBJ whole genome shotgun (WGS) entry which is preliminary data.</text>
</comment>
<dbReference type="AlphaFoldDB" id="A0A1Y2GIM2"/>
<dbReference type="EMBL" id="MCFF01000029">
    <property type="protein sequence ID" value="ORZ10903.1"/>
    <property type="molecule type" value="Genomic_DNA"/>
</dbReference>
<keyword evidence="1" id="KW-0472">Membrane</keyword>
<dbReference type="Proteomes" id="UP000193648">
    <property type="component" value="Unassembled WGS sequence"/>
</dbReference>
<dbReference type="GeneID" id="33566608"/>
<protein>
    <submittedName>
        <fullName evidence="3">Uncharacterized protein</fullName>
    </submittedName>
</protein>
<gene>
    <name evidence="3" type="ORF">BCR41DRAFT_356930</name>
    <name evidence="2" type="ORF">BCR41DRAFT_357173</name>
</gene>
<evidence type="ECO:0000313" key="2">
    <source>
        <dbReference type="EMBL" id="ORZ10903.1"/>
    </source>
</evidence>
<feature type="transmembrane region" description="Helical" evidence="1">
    <location>
        <begin position="26"/>
        <end position="43"/>
    </location>
</feature>
<evidence type="ECO:0000256" key="1">
    <source>
        <dbReference type="SAM" id="Phobius"/>
    </source>
</evidence>
<reference evidence="3 4" key="1">
    <citation type="submission" date="2016-07" db="EMBL/GenBank/DDBJ databases">
        <title>Pervasive Adenine N6-methylation of Active Genes in Fungi.</title>
        <authorList>
            <consortium name="DOE Joint Genome Institute"/>
            <person name="Mondo S.J."/>
            <person name="Dannebaum R.O."/>
            <person name="Kuo R.C."/>
            <person name="Labutti K."/>
            <person name="Haridas S."/>
            <person name="Kuo A."/>
            <person name="Salamov A."/>
            <person name="Ahrendt S.R."/>
            <person name="Lipzen A."/>
            <person name="Sullivan W."/>
            <person name="Andreopoulos W.B."/>
            <person name="Clum A."/>
            <person name="Lindquist E."/>
            <person name="Daum C."/>
            <person name="Ramamoorthy G.K."/>
            <person name="Gryganskyi A."/>
            <person name="Culley D."/>
            <person name="Magnuson J.K."/>
            <person name="James T.Y."/>
            <person name="O'Malley M.A."/>
            <person name="Stajich J.E."/>
            <person name="Spatafora J.W."/>
            <person name="Visel A."/>
            <person name="Grigoriev I.V."/>
        </authorList>
    </citation>
    <scope>NUCLEOTIDE SEQUENCE [LARGE SCALE GENOMIC DNA]</scope>
    <source>
        <strain evidence="3 4">NRRL 3116</strain>
    </source>
</reference>
<accession>A0A1Y2GIM2</accession>
<dbReference type="RefSeq" id="XP_021879887.1">
    <property type="nucleotide sequence ID" value="XM_022024764.1"/>
</dbReference>
<keyword evidence="1" id="KW-0812">Transmembrane</keyword>